<dbReference type="Proteomes" id="UP000887579">
    <property type="component" value="Unplaced"/>
</dbReference>
<reference evidence="2" key="1">
    <citation type="submission" date="2022-11" db="UniProtKB">
        <authorList>
            <consortium name="WormBaseParasite"/>
        </authorList>
    </citation>
    <scope>IDENTIFICATION</scope>
</reference>
<dbReference type="WBParaSite" id="ES5_v2.g12402.t1">
    <property type="protein sequence ID" value="ES5_v2.g12402.t1"/>
    <property type="gene ID" value="ES5_v2.g12402"/>
</dbReference>
<organism evidence="1 2">
    <name type="scientific">Panagrolaimus sp. ES5</name>
    <dbReference type="NCBI Taxonomy" id="591445"/>
    <lineage>
        <taxon>Eukaryota</taxon>
        <taxon>Metazoa</taxon>
        <taxon>Ecdysozoa</taxon>
        <taxon>Nematoda</taxon>
        <taxon>Chromadorea</taxon>
        <taxon>Rhabditida</taxon>
        <taxon>Tylenchina</taxon>
        <taxon>Panagrolaimomorpha</taxon>
        <taxon>Panagrolaimoidea</taxon>
        <taxon>Panagrolaimidae</taxon>
        <taxon>Panagrolaimus</taxon>
    </lineage>
</organism>
<proteinExistence type="predicted"/>
<evidence type="ECO:0000313" key="1">
    <source>
        <dbReference type="Proteomes" id="UP000887579"/>
    </source>
</evidence>
<protein>
    <submittedName>
        <fullName evidence="2">Uncharacterized protein</fullName>
    </submittedName>
</protein>
<sequence length="90" mass="9865">MGNKQSYNVADANSSLQTVKPSSGGGENIESEVAFTFDSAAKGINMKKSDDNDNYVQYDILYRIDPLPHIPFSLSTDKVEEGEFADSKLI</sequence>
<evidence type="ECO:0000313" key="2">
    <source>
        <dbReference type="WBParaSite" id="ES5_v2.g12402.t1"/>
    </source>
</evidence>
<name>A0AC34F5M0_9BILA</name>
<accession>A0AC34F5M0</accession>